<dbReference type="GO" id="GO:0030170">
    <property type="term" value="F:pyridoxal phosphate binding"/>
    <property type="evidence" value="ECO:0007669"/>
    <property type="project" value="TreeGrafter"/>
</dbReference>
<proteinExistence type="inferred from homology"/>
<dbReference type="InterPro" id="IPR015424">
    <property type="entry name" value="PyrdxlP-dep_Trfase"/>
</dbReference>
<protein>
    <recommendedName>
        <fullName evidence="4">DegT/DnrJ/EryC1/StrS family aminotransferase</fullName>
    </recommendedName>
</protein>
<dbReference type="AlphaFoldDB" id="A0A2M8KUH8"/>
<evidence type="ECO:0000256" key="1">
    <source>
        <dbReference type="RuleBase" id="RU004508"/>
    </source>
</evidence>
<dbReference type="EMBL" id="PFEE01000061">
    <property type="protein sequence ID" value="PJE63523.1"/>
    <property type="molecule type" value="Genomic_DNA"/>
</dbReference>
<reference evidence="3" key="1">
    <citation type="submission" date="2017-09" db="EMBL/GenBank/DDBJ databases">
        <title>Depth-based differentiation of microbial function through sediment-hosted aquifers and enrichment of novel symbionts in the deep terrestrial subsurface.</title>
        <authorList>
            <person name="Probst A.J."/>
            <person name="Ladd B."/>
            <person name="Jarett J.K."/>
            <person name="Geller-Mcgrath D.E."/>
            <person name="Sieber C.M.K."/>
            <person name="Emerson J.B."/>
            <person name="Anantharaman K."/>
            <person name="Thomas B.C."/>
            <person name="Malmstrom R."/>
            <person name="Stieglmeier M."/>
            <person name="Klingl A."/>
            <person name="Woyke T."/>
            <person name="Ryan C.M."/>
            <person name="Banfield J.F."/>
        </authorList>
    </citation>
    <scope>NUCLEOTIDE SEQUENCE [LARGE SCALE GENOMIC DNA]</scope>
</reference>
<dbReference type="InterPro" id="IPR000653">
    <property type="entry name" value="DegT/StrS_aminotransferase"/>
</dbReference>
<dbReference type="Proteomes" id="UP000231569">
    <property type="component" value="Unassembled WGS sequence"/>
</dbReference>
<accession>A0A2M8KUH8</accession>
<organism evidence="2 3">
    <name type="scientific">Candidatus Roizmanbacteria bacterium CG10_big_fil_rev_8_21_14_0_10_45_7</name>
    <dbReference type="NCBI Taxonomy" id="1974854"/>
    <lineage>
        <taxon>Bacteria</taxon>
        <taxon>Candidatus Roizmaniibacteriota</taxon>
    </lineage>
</organism>
<dbReference type="InterPro" id="IPR015421">
    <property type="entry name" value="PyrdxlP-dep_Trfase_major"/>
</dbReference>
<evidence type="ECO:0000313" key="3">
    <source>
        <dbReference type="Proteomes" id="UP000231569"/>
    </source>
</evidence>
<dbReference type="GO" id="GO:0000271">
    <property type="term" value="P:polysaccharide biosynthetic process"/>
    <property type="evidence" value="ECO:0007669"/>
    <property type="project" value="TreeGrafter"/>
</dbReference>
<comment type="caution">
    <text evidence="2">The sequence shown here is derived from an EMBL/GenBank/DDBJ whole genome shotgun (WGS) entry which is preliminary data.</text>
</comment>
<dbReference type="InterPro" id="IPR015422">
    <property type="entry name" value="PyrdxlP-dep_Trfase_small"/>
</dbReference>
<gene>
    <name evidence="2" type="ORF">COU89_02845</name>
</gene>
<dbReference type="SUPFAM" id="SSF53383">
    <property type="entry name" value="PLP-dependent transferases"/>
    <property type="match status" value="1"/>
</dbReference>
<dbReference type="Pfam" id="PF01041">
    <property type="entry name" value="DegT_DnrJ_EryC1"/>
    <property type="match status" value="1"/>
</dbReference>
<evidence type="ECO:0008006" key="4">
    <source>
        <dbReference type="Google" id="ProtNLM"/>
    </source>
</evidence>
<sequence>MQPMRTVELGTAHITQKGIDYVHEVLASGRITYGSFSQRFETLFARMHSSRFAVLSNSGTSSLQVALHALKILKGWKDGDKILVPSTTFVASVNVILQNGLVPRFVDVDPQHYDLQAKLIESAITKRTRGIMVVHLFGQPADMSKILPIARRHKLSIIEDSCETMFAKHKGRVVGSWGDVACFSMYTAHLVTTGVGGVATTNNHKLALLMKSLCNHGRDSVYLSIDDDADTSAQSFSFVLKNRFKFRHIGYSYRVTELEAALGLSQLETYADIIVPRQRNAAYLTKRLHNLEPFFQLPSHREGSEHVYMVYPLVIRDARIKRDDLLLFLEKRGIETRYLLPLINQPVYRFLKINPKDYPVSTNLNHHGFYIGCHQKLSKQDLDYVITAFNDYIRQQKLS</sequence>
<dbReference type="PIRSF" id="PIRSF000390">
    <property type="entry name" value="PLP_StrS"/>
    <property type="match status" value="1"/>
</dbReference>
<keyword evidence="1" id="KW-0663">Pyridoxal phosphate</keyword>
<evidence type="ECO:0000313" key="2">
    <source>
        <dbReference type="EMBL" id="PJE63523.1"/>
    </source>
</evidence>
<dbReference type="CDD" id="cd00616">
    <property type="entry name" value="AHBA_syn"/>
    <property type="match status" value="1"/>
</dbReference>
<comment type="similarity">
    <text evidence="1">Belongs to the DegT/DnrJ/EryC1 family.</text>
</comment>
<dbReference type="Gene3D" id="3.90.1150.10">
    <property type="entry name" value="Aspartate Aminotransferase, domain 1"/>
    <property type="match status" value="1"/>
</dbReference>
<name>A0A2M8KUH8_9BACT</name>
<dbReference type="Gene3D" id="3.40.640.10">
    <property type="entry name" value="Type I PLP-dependent aspartate aminotransferase-like (Major domain)"/>
    <property type="match status" value="1"/>
</dbReference>
<dbReference type="GO" id="GO:0008483">
    <property type="term" value="F:transaminase activity"/>
    <property type="evidence" value="ECO:0007669"/>
    <property type="project" value="TreeGrafter"/>
</dbReference>
<dbReference type="PANTHER" id="PTHR30244:SF34">
    <property type="entry name" value="DTDP-4-AMINO-4,6-DIDEOXYGALACTOSE TRANSAMINASE"/>
    <property type="match status" value="1"/>
</dbReference>
<dbReference type="PANTHER" id="PTHR30244">
    <property type="entry name" value="TRANSAMINASE"/>
    <property type="match status" value="1"/>
</dbReference>